<sequence length="429" mass="44929">MTVFQHDTGYERRTLVLLGVGFGLVGFDRWLMAPLFPHMMAELNLNYSQLGSLIGVLGVAWGLWSIAMGPLSDRIGRKKILVVTMIAFSLLSSLSGLASGFLSLMFLRAVMGVAEGAFTPASLAANSEASRPSRRGLNLGLQLSMMPLMGLGFAPIVATQLLQIVPSWHWVFTISAMPGLIVAALIWRNLHDRSASEPLTAQMPAVRPRWTELLASRNVIVATAAILCAMGGIFVIGAMVPTYLVTVLHLDTRSMGFVASAVGFGGFVGSFGVAGISDYIGRRLTALTGFIAAAVLLYFFSNTGAHPQLLFALLFGVAMFSIGLLSLLSGPVAIEAAPLGLVASTIGFVSGVGETFGGGVAPVIAGFVAQHFGLARTLDFALYSLIAGAVITVFLVETAPRRRTARAPSGDPACDSINASAANAGPSPQ</sequence>
<feature type="transmembrane region" description="Helical" evidence="6">
    <location>
        <begin position="340"/>
        <end position="368"/>
    </location>
</feature>
<dbReference type="InterPro" id="IPR005829">
    <property type="entry name" value="Sugar_transporter_CS"/>
</dbReference>
<evidence type="ECO:0000256" key="2">
    <source>
        <dbReference type="ARBA" id="ARBA00022692"/>
    </source>
</evidence>
<feature type="region of interest" description="Disordered" evidence="5">
    <location>
        <begin position="404"/>
        <end position="429"/>
    </location>
</feature>
<feature type="transmembrane region" description="Helical" evidence="6">
    <location>
        <begin position="80"/>
        <end position="99"/>
    </location>
</feature>
<evidence type="ECO:0000256" key="3">
    <source>
        <dbReference type="ARBA" id="ARBA00022989"/>
    </source>
</evidence>
<feature type="transmembrane region" description="Helical" evidence="6">
    <location>
        <begin position="48"/>
        <end position="68"/>
    </location>
</feature>
<feature type="transmembrane region" description="Helical" evidence="6">
    <location>
        <begin position="168"/>
        <end position="187"/>
    </location>
</feature>
<proteinExistence type="predicted"/>
<accession>A0A4Y8MKB1</accession>
<feature type="transmembrane region" description="Helical" evidence="6">
    <location>
        <begin position="137"/>
        <end position="162"/>
    </location>
</feature>
<evidence type="ECO:0000313" key="8">
    <source>
        <dbReference type="EMBL" id="TFE37887.1"/>
    </source>
</evidence>
<dbReference type="PANTHER" id="PTHR23508">
    <property type="entry name" value="CARBOXYLIC ACID TRANSPORTER PROTEIN HOMOLOG"/>
    <property type="match status" value="1"/>
</dbReference>
<feature type="transmembrane region" description="Helical" evidence="6">
    <location>
        <begin position="284"/>
        <end position="301"/>
    </location>
</feature>
<feature type="transmembrane region" description="Helical" evidence="6">
    <location>
        <begin position="380"/>
        <end position="396"/>
    </location>
</feature>
<feature type="transmembrane region" description="Helical" evidence="6">
    <location>
        <begin position="219"/>
        <end position="244"/>
    </location>
</feature>
<evidence type="ECO:0000256" key="1">
    <source>
        <dbReference type="ARBA" id="ARBA00004141"/>
    </source>
</evidence>
<dbReference type="RefSeq" id="WP_134466403.1">
    <property type="nucleotide sequence ID" value="NZ_JBHSSZ010000241.1"/>
</dbReference>
<dbReference type="GO" id="GO:0046943">
    <property type="term" value="F:carboxylic acid transmembrane transporter activity"/>
    <property type="evidence" value="ECO:0007669"/>
    <property type="project" value="TreeGrafter"/>
</dbReference>
<dbReference type="InterPro" id="IPR020846">
    <property type="entry name" value="MFS_dom"/>
</dbReference>
<feature type="transmembrane region" description="Helical" evidence="6">
    <location>
        <begin position="15"/>
        <end position="36"/>
    </location>
</feature>
<keyword evidence="2 6" id="KW-0812">Transmembrane</keyword>
<keyword evidence="3 6" id="KW-1133">Transmembrane helix</keyword>
<name>A0A4Y8MKB1_9BURK</name>
<dbReference type="SUPFAM" id="SSF103473">
    <property type="entry name" value="MFS general substrate transporter"/>
    <property type="match status" value="1"/>
</dbReference>
<dbReference type="EMBL" id="SNVI01000005">
    <property type="protein sequence ID" value="TFE37890.1"/>
    <property type="molecule type" value="Genomic_DNA"/>
</dbReference>
<evidence type="ECO:0000259" key="7">
    <source>
        <dbReference type="PROSITE" id="PS50850"/>
    </source>
</evidence>
<dbReference type="GO" id="GO:0005886">
    <property type="term" value="C:plasma membrane"/>
    <property type="evidence" value="ECO:0007669"/>
    <property type="project" value="TreeGrafter"/>
</dbReference>
<dbReference type="InterPro" id="IPR011701">
    <property type="entry name" value="MFS"/>
</dbReference>
<evidence type="ECO:0000313" key="10">
    <source>
        <dbReference type="Proteomes" id="UP000297385"/>
    </source>
</evidence>
<dbReference type="InterPro" id="IPR036259">
    <property type="entry name" value="MFS_trans_sf"/>
</dbReference>
<evidence type="ECO:0000256" key="4">
    <source>
        <dbReference type="ARBA" id="ARBA00023136"/>
    </source>
</evidence>
<evidence type="ECO:0000256" key="5">
    <source>
        <dbReference type="SAM" id="MobiDB-lite"/>
    </source>
</evidence>
<dbReference type="Proteomes" id="UP000297385">
    <property type="component" value="Unassembled WGS sequence"/>
</dbReference>
<protein>
    <submittedName>
        <fullName evidence="8">MFS transporter</fullName>
    </submittedName>
</protein>
<comment type="caution">
    <text evidence="8">The sequence shown here is derived from an EMBL/GenBank/DDBJ whole genome shotgun (WGS) entry which is preliminary data.</text>
</comment>
<dbReference type="PROSITE" id="PS00216">
    <property type="entry name" value="SUGAR_TRANSPORT_1"/>
    <property type="match status" value="2"/>
</dbReference>
<reference evidence="8 10" key="1">
    <citation type="submission" date="2019-03" db="EMBL/GenBank/DDBJ databases">
        <title>Complete Genome Sequence of Paraburkholderia dipogonis ICMP 19430T, a Nitrogen-fixing Symbiont of the South African Invasive Legume Dipogon lignosus in New Zealand.</title>
        <authorList>
            <person name="De Meyer S.E."/>
        </authorList>
    </citation>
    <scope>NUCLEOTIDE SEQUENCE [LARGE SCALE GENOMIC DNA]</scope>
    <source>
        <strain evidence="8 10">ICMP 19430</strain>
    </source>
</reference>
<dbReference type="AlphaFoldDB" id="A0A4Y8MKB1"/>
<dbReference type="EMBL" id="SNVI01000005">
    <property type="protein sequence ID" value="TFE37887.1"/>
    <property type="molecule type" value="Genomic_DNA"/>
</dbReference>
<comment type="subcellular location">
    <subcellularLocation>
        <location evidence="1">Membrane</location>
        <topology evidence="1">Multi-pass membrane protein</topology>
    </subcellularLocation>
</comment>
<dbReference type="Gene3D" id="1.20.1250.20">
    <property type="entry name" value="MFS general substrate transporter like domains"/>
    <property type="match status" value="2"/>
</dbReference>
<organism evidence="8 10">
    <name type="scientific">Paraburkholderia dipogonis</name>
    <dbReference type="NCBI Taxonomy" id="1211383"/>
    <lineage>
        <taxon>Bacteria</taxon>
        <taxon>Pseudomonadati</taxon>
        <taxon>Pseudomonadota</taxon>
        <taxon>Betaproteobacteria</taxon>
        <taxon>Burkholderiales</taxon>
        <taxon>Burkholderiaceae</taxon>
        <taxon>Paraburkholderia</taxon>
    </lineage>
</organism>
<dbReference type="Pfam" id="PF07690">
    <property type="entry name" value="MFS_1"/>
    <property type="match status" value="1"/>
</dbReference>
<feature type="transmembrane region" description="Helical" evidence="6">
    <location>
        <begin position="256"/>
        <end position="277"/>
    </location>
</feature>
<evidence type="ECO:0000313" key="9">
    <source>
        <dbReference type="EMBL" id="TFE37890.1"/>
    </source>
</evidence>
<dbReference type="PANTHER" id="PTHR23508:SF10">
    <property type="entry name" value="CARBOXYLIC ACID TRANSPORTER PROTEIN HOMOLOG"/>
    <property type="match status" value="1"/>
</dbReference>
<evidence type="ECO:0000256" key="6">
    <source>
        <dbReference type="SAM" id="Phobius"/>
    </source>
</evidence>
<dbReference type="PROSITE" id="PS50850">
    <property type="entry name" value="MFS"/>
    <property type="match status" value="1"/>
</dbReference>
<gene>
    <name evidence="8" type="ORF">E2553_41760</name>
    <name evidence="9" type="ORF">E2553_41785</name>
</gene>
<feature type="transmembrane region" description="Helical" evidence="6">
    <location>
        <begin position="307"/>
        <end position="328"/>
    </location>
</feature>
<feature type="domain" description="Major facilitator superfamily (MFS) profile" evidence="7">
    <location>
        <begin position="14"/>
        <end position="400"/>
    </location>
</feature>
<keyword evidence="4 6" id="KW-0472">Membrane</keyword>